<keyword evidence="2" id="KW-1185">Reference proteome</keyword>
<dbReference type="AlphaFoldDB" id="A0A418QSD0"/>
<evidence type="ECO:0000313" key="2">
    <source>
        <dbReference type="Proteomes" id="UP000284250"/>
    </source>
</evidence>
<gene>
    <name evidence="1" type="ORF">D0T11_15265</name>
</gene>
<dbReference type="EMBL" id="QYCN01000025">
    <property type="protein sequence ID" value="RIY07930.1"/>
    <property type="molecule type" value="Genomic_DNA"/>
</dbReference>
<dbReference type="Proteomes" id="UP000284250">
    <property type="component" value="Unassembled WGS sequence"/>
</dbReference>
<dbReference type="OrthoDB" id="277629at2"/>
<proteinExistence type="predicted"/>
<sequence>MSGILGLLASGPARAQQPDTLAQTYTDARLGLRLALPASFQATPHPLGPPEPELTARLGQLAGPAAAAGASVLAVIRQQNAPRSTLTVVHLPTGAALAWLGWGFEAWRPGRYYRGSSSPPLTQELACALPAGGWLYLRAEVERAAYGGGLGQYPNLQRTLDILYGSRIFPALELPGTPPLPDVAALARYADSLVRHAPGGNPQPALATLQEGRHAAGANQITPAEYAADSSLSRYQHRYRTIAYRTTLALANGLDKYESFVNAPAQRWLRSESDLDFISLPQPQYSTDGTFGCMADEIYSVHEAHSDILRQTKGKQVALFDENVHRPHHRTLVAQLLPELYAQGFRYLLVSTLNGAAPLLGQQPYPAVSRHEFAAEYQFANLIRTARQQGFTLVGYADTIQPAGIDHVIRHTSDFGAERRQNEHLQRQQQNLRRALEQLPKHARVVLFTSMSEGNWDNRESWRDVRRRLLAGWGGKSVVVVNQSHTEHDQCIPYKELHLPPHWQHLDSLAAPGLARSIYKQLLYPEKPTRRPPEALLSTADITVYNRLDARRLPLPYPAATNARPVTLDLAPYRATSATGRRVLQLYLLEELSGPHPDQVPPVFTSEIGPQAGPLTLQLCPGRYRYFIRATAPLAEVQADITVPE</sequence>
<comment type="caution">
    <text evidence="1">The sequence shown here is derived from an EMBL/GenBank/DDBJ whole genome shotgun (WGS) entry which is preliminary data.</text>
</comment>
<accession>A0A418QSD0</accession>
<reference evidence="1 2" key="1">
    <citation type="submission" date="2018-09" db="EMBL/GenBank/DDBJ databases">
        <authorList>
            <person name="Zeman M."/>
            <person name="Pardy F."/>
        </authorList>
    </citation>
    <scope>NUCLEOTIDE SEQUENCE [LARGE SCALE GENOMIC DNA]</scope>
    <source>
        <strain evidence="1 2">CCM 8852</strain>
    </source>
</reference>
<protein>
    <submittedName>
        <fullName evidence="1">Uncharacterized protein</fullName>
    </submittedName>
</protein>
<evidence type="ECO:0000313" key="1">
    <source>
        <dbReference type="EMBL" id="RIY07930.1"/>
    </source>
</evidence>
<dbReference type="RefSeq" id="WP_119656667.1">
    <property type="nucleotide sequence ID" value="NZ_JBHUOI010000047.1"/>
</dbReference>
<name>A0A418QSD0_9BACT</name>
<organism evidence="1 2">
    <name type="scientific">Hymenobacter rubripertinctus</name>
    <dbReference type="NCBI Taxonomy" id="2029981"/>
    <lineage>
        <taxon>Bacteria</taxon>
        <taxon>Pseudomonadati</taxon>
        <taxon>Bacteroidota</taxon>
        <taxon>Cytophagia</taxon>
        <taxon>Cytophagales</taxon>
        <taxon>Hymenobacteraceae</taxon>
        <taxon>Hymenobacter</taxon>
    </lineage>
</organism>
<reference evidence="1 2" key="2">
    <citation type="submission" date="2019-01" db="EMBL/GenBank/DDBJ databases">
        <title>Hymenobacter humicola sp. nov., isolated from soils in Antarctica.</title>
        <authorList>
            <person name="Sedlacek I."/>
            <person name="Holochova P."/>
            <person name="Kralova S."/>
            <person name="Pantucek R."/>
            <person name="Stankova E."/>
            <person name="Vrbovska V."/>
            <person name="Kristofova L."/>
            <person name="Svec P."/>
            <person name="Busse H.-J."/>
        </authorList>
    </citation>
    <scope>NUCLEOTIDE SEQUENCE [LARGE SCALE GENOMIC DNA]</scope>
    <source>
        <strain evidence="1 2">CCM 8852</strain>
    </source>
</reference>